<accession>A0A9P7A456</accession>
<keyword evidence="12" id="KW-0146">Chitin degradation</keyword>
<evidence type="ECO:0000256" key="6">
    <source>
        <dbReference type="ARBA" id="ARBA00022512"/>
    </source>
</evidence>
<keyword evidence="11" id="KW-0378">Hydrolase</keyword>
<dbReference type="GO" id="GO:0006032">
    <property type="term" value="P:chitin catabolic process"/>
    <property type="evidence" value="ECO:0007669"/>
    <property type="project" value="UniProtKB-KW"/>
</dbReference>
<dbReference type="InterPro" id="IPR011330">
    <property type="entry name" value="Glyco_hydro/deAcase_b/a-brl"/>
</dbReference>
<dbReference type="FunFam" id="3.20.20.370:FF:000004">
    <property type="entry name" value="Related to Chitin deacetylase"/>
    <property type="match status" value="1"/>
</dbReference>
<evidence type="ECO:0000313" key="24">
    <source>
        <dbReference type="EMBL" id="KAG1782140.1"/>
    </source>
</evidence>
<keyword evidence="7" id="KW-0964">Secreted</keyword>
<dbReference type="CDD" id="cd10952">
    <property type="entry name" value="CE4_MrCDA_like"/>
    <property type="match status" value="1"/>
</dbReference>
<evidence type="ECO:0000256" key="19">
    <source>
        <dbReference type="ARBA" id="ARBA00023326"/>
    </source>
</evidence>
<comment type="caution">
    <text evidence="24">The sequence shown here is derived from an EMBL/GenBank/DDBJ whole genome shotgun (WGS) entry which is preliminary data.</text>
</comment>
<dbReference type="InterPro" id="IPR002509">
    <property type="entry name" value="NODB_dom"/>
</dbReference>
<evidence type="ECO:0000256" key="1">
    <source>
        <dbReference type="ARBA" id="ARBA00001941"/>
    </source>
</evidence>
<comment type="cofactor">
    <cofactor evidence="1">
        <name>Co(2+)</name>
        <dbReference type="ChEBI" id="CHEBI:48828"/>
    </cofactor>
</comment>
<evidence type="ECO:0000256" key="21">
    <source>
        <dbReference type="ARBA" id="ARBA00048494"/>
    </source>
</evidence>
<name>A0A9P7A456_9AGAM</name>
<evidence type="ECO:0000256" key="22">
    <source>
        <dbReference type="SAM" id="MobiDB-lite"/>
    </source>
</evidence>
<feature type="domain" description="NodB homology" evidence="23">
    <location>
        <begin position="147"/>
        <end position="343"/>
    </location>
</feature>
<evidence type="ECO:0000256" key="5">
    <source>
        <dbReference type="ARBA" id="ARBA00022475"/>
    </source>
</evidence>
<dbReference type="GO" id="GO:0071555">
    <property type="term" value="P:cell wall organization"/>
    <property type="evidence" value="ECO:0007669"/>
    <property type="project" value="UniProtKB-KW"/>
</dbReference>
<keyword evidence="10" id="KW-0732">Signal</keyword>
<proteinExistence type="inferred from homology"/>
<dbReference type="GO" id="GO:0004099">
    <property type="term" value="F:chitin deacetylase activity"/>
    <property type="evidence" value="ECO:0007669"/>
    <property type="project" value="UniProtKB-EC"/>
</dbReference>
<dbReference type="SUPFAM" id="SSF88713">
    <property type="entry name" value="Glycoside hydrolase/deacetylase"/>
    <property type="match status" value="1"/>
</dbReference>
<keyword evidence="17" id="KW-0449">Lipoprotein</keyword>
<dbReference type="PROSITE" id="PS51677">
    <property type="entry name" value="NODB"/>
    <property type="match status" value="1"/>
</dbReference>
<dbReference type="GO" id="GO:0009272">
    <property type="term" value="P:fungal-type cell wall biogenesis"/>
    <property type="evidence" value="ECO:0007669"/>
    <property type="project" value="UniProtKB-ARBA"/>
</dbReference>
<keyword evidence="6" id="KW-0134">Cell wall</keyword>
<evidence type="ECO:0000256" key="20">
    <source>
        <dbReference type="ARBA" id="ARBA00024056"/>
    </source>
</evidence>
<dbReference type="Pfam" id="PF01522">
    <property type="entry name" value="Polysacc_deac_1"/>
    <property type="match status" value="1"/>
</dbReference>
<evidence type="ECO:0000259" key="23">
    <source>
        <dbReference type="PROSITE" id="PS51677"/>
    </source>
</evidence>
<evidence type="ECO:0000256" key="18">
    <source>
        <dbReference type="ARBA" id="ARBA00023316"/>
    </source>
</evidence>
<dbReference type="Gene3D" id="3.20.20.370">
    <property type="entry name" value="Glycoside hydrolase/deacetylase"/>
    <property type="match status" value="1"/>
</dbReference>
<evidence type="ECO:0000256" key="8">
    <source>
        <dbReference type="ARBA" id="ARBA00022622"/>
    </source>
</evidence>
<dbReference type="OrthoDB" id="407355at2759"/>
<sequence length="438" mass="46848">MRLSSLFTSQAAVSSALIATTFFTSSAKAQDRTTEQGEAQITDPGQECAQYSYPPVAAALAANEFPPIWTVATILSSDTNAQAKYQSIQSQIPNIQPKGTQPASLTGDFSNFTYPSSDPDCWWTYDQCTTPKLAGLPPDLAVVPEPDTLGYGFDDGPNCSHNVFYDFLSQNNQKATMFYIGSNVMDWPLEAQRAVADSHEICVHTWSHRYMTSLTNEEVFAEFYYTMQGIKLVTGVTPTCWRPPSGDVDDRVRAIAHALGLRTIIWKYDSNDWRVGINNITAANVDQNYEDLISRAQNGTYATAGTIMLTHELNNFTMSEAVKFYAQLKAAFKYIVPMGVATNQTQPYVETNYSLPSFEQYISGTTTISGGGPLPTGGSSGSTGSGSSSGTSSGTSSSGTSSGGTKSSTGAASRASFDGLGMLAAGAAFVGFAVKLLA</sequence>
<keyword evidence="16" id="KW-0170">Cobalt</keyword>
<keyword evidence="13" id="KW-0472">Membrane</keyword>
<dbReference type="GO" id="GO:0005886">
    <property type="term" value="C:plasma membrane"/>
    <property type="evidence" value="ECO:0007669"/>
    <property type="project" value="UniProtKB-SubCell"/>
</dbReference>
<evidence type="ECO:0000256" key="16">
    <source>
        <dbReference type="ARBA" id="ARBA00023285"/>
    </source>
</evidence>
<evidence type="ECO:0000256" key="10">
    <source>
        <dbReference type="ARBA" id="ARBA00022729"/>
    </source>
</evidence>
<protein>
    <recommendedName>
        <fullName evidence="20">chitin deacetylase</fullName>
        <ecNumber evidence="20">3.5.1.41</ecNumber>
    </recommendedName>
</protein>
<dbReference type="GO" id="GO:0000272">
    <property type="term" value="P:polysaccharide catabolic process"/>
    <property type="evidence" value="ECO:0007669"/>
    <property type="project" value="UniProtKB-KW"/>
</dbReference>
<evidence type="ECO:0000256" key="2">
    <source>
        <dbReference type="ARBA" id="ARBA00004191"/>
    </source>
</evidence>
<feature type="compositionally biased region" description="Gly residues" evidence="22">
    <location>
        <begin position="369"/>
        <end position="384"/>
    </location>
</feature>
<reference evidence="24" key="1">
    <citation type="journal article" date="2020" name="New Phytol.">
        <title>Comparative genomics reveals dynamic genome evolution in host specialist ectomycorrhizal fungi.</title>
        <authorList>
            <person name="Lofgren L.A."/>
            <person name="Nguyen N.H."/>
            <person name="Vilgalys R."/>
            <person name="Ruytinx J."/>
            <person name="Liao H.L."/>
            <person name="Branco S."/>
            <person name="Kuo A."/>
            <person name="LaButti K."/>
            <person name="Lipzen A."/>
            <person name="Andreopoulos W."/>
            <person name="Pangilinan J."/>
            <person name="Riley R."/>
            <person name="Hundley H."/>
            <person name="Na H."/>
            <person name="Barry K."/>
            <person name="Grigoriev I.V."/>
            <person name="Stajich J.E."/>
            <person name="Kennedy P.G."/>
        </authorList>
    </citation>
    <scope>NUCLEOTIDE SEQUENCE</scope>
    <source>
        <strain evidence="24">DOB743</strain>
    </source>
</reference>
<dbReference type="Proteomes" id="UP000714275">
    <property type="component" value="Unassembled WGS sequence"/>
</dbReference>
<keyword evidence="14" id="KW-0325">Glycoprotein</keyword>
<evidence type="ECO:0000256" key="15">
    <source>
        <dbReference type="ARBA" id="ARBA00023277"/>
    </source>
</evidence>
<gene>
    <name evidence="24" type="ORF">EV702DRAFT_1070003</name>
</gene>
<keyword evidence="18" id="KW-0961">Cell wall biogenesis/degradation</keyword>
<evidence type="ECO:0000256" key="11">
    <source>
        <dbReference type="ARBA" id="ARBA00022801"/>
    </source>
</evidence>
<evidence type="ECO:0000256" key="9">
    <source>
        <dbReference type="ARBA" id="ARBA00022723"/>
    </source>
</evidence>
<keyword evidence="19" id="KW-0624">Polysaccharide degradation</keyword>
<evidence type="ECO:0000256" key="13">
    <source>
        <dbReference type="ARBA" id="ARBA00023136"/>
    </source>
</evidence>
<comment type="catalytic activity">
    <reaction evidence="21">
        <text>[(1-&gt;4)-N-acetyl-beta-D-glucosaminyl](n) + n H2O = chitosan + n acetate</text>
        <dbReference type="Rhea" id="RHEA:10464"/>
        <dbReference type="Rhea" id="RHEA-COMP:9593"/>
        <dbReference type="Rhea" id="RHEA-COMP:9597"/>
        <dbReference type="ChEBI" id="CHEBI:15377"/>
        <dbReference type="ChEBI" id="CHEBI:17029"/>
        <dbReference type="ChEBI" id="CHEBI:30089"/>
        <dbReference type="ChEBI" id="CHEBI:57704"/>
        <dbReference type="EC" id="3.5.1.41"/>
    </reaction>
    <physiologicalReaction direction="left-to-right" evidence="21">
        <dbReference type="Rhea" id="RHEA:10465"/>
    </physiologicalReaction>
</comment>
<comment type="similarity">
    <text evidence="4">Belongs to the polysaccharide deacetylase family.</text>
</comment>
<dbReference type="GO" id="GO:0098552">
    <property type="term" value="C:side of membrane"/>
    <property type="evidence" value="ECO:0007669"/>
    <property type="project" value="UniProtKB-KW"/>
</dbReference>
<evidence type="ECO:0000313" key="25">
    <source>
        <dbReference type="Proteomes" id="UP000714275"/>
    </source>
</evidence>
<keyword evidence="9" id="KW-0479">Metal-binding</keyword>
<dbReference type="AlphaFoldDB" id="A0A9P7A456"/>
<dbReference type="PANTHER" id="PTHR10587">
    <property type="entry name" value="GLYCOSYL TRANSFERASE-RELATED"/>
    <property type="match status" value="1"/>
</dbReference>
<dbReference type="PANTHER" id="PTHR10587:SF98">
    <property type="entry name" value="CHITIN DEACETYLASE"/>
    <property type="match status" value="1"/>
</dbReference>
<dbReference type="EMBL" id="JABBWD010000004">
    <property type="protein sequence ID" value="KAG1782140.1"/>
    <property type="molecule type" value="Genomic_DNA"/>
</dbReference>
<evidence type="ECO:0000256" key="7">
    <source>
        <dbReference type="ARBA" id="ARBA00022525"/>
    </source>
</evidence>
<dbReference type="EC" id="3.5.1.41" evidence="20"/>
<evidence type="ECO:0000256" key="4">
    <source>
        <dbReference type="ARBA" id="ARBA00010973"/>
    </source>
</evidence>
<keyword evidence="8" id="KW-0336">GPI-anchor</keyword>
<keyword evidence="15" id="KW-0119">Carbohydrate metabolism</keyword>
<evidence type="ECO:0000256" key="12">
    <source>
        <dbReference type="ARBA" id="ARBA00023024"/>
    </source>
</evidence>
<feature type="compositionally biased region" description="Low complexity" evidence="22">
    <location>
        <begin position="385"/>
        <end position="410"/>
    </location>
</feature>
<organism evidence="24 25">
    <name type="scientific">Suillus placidus</name>
    <dbReference type="NCBI Taxonomy" id="48579"/>
    <lineage>
        <taxon>Eukaryota</taxon>
        <taxon>Fungi</taxon>
        <taxon>Dikarya</taxon>
        <taxon>Basidiomycota</taxon>
        <taxon>Agaricomycotina</taxon>
        <taxon>Agaricomycetes</taxon>
        <taxon>Agaricomycetidae</taxon>
        <taxon>Boletales</taxon>
        <taxon>Suillineae</taxon>
        <taxon>Suillaceae</taxon>
        <taxon>Suillus</taxon>
    </lineage>
</organism>
<evidence type="ECO:0000256" key="3">
    <source>
        <dbReference type="ARBA" id="ARBA00004609"/>
    </source>
</evidence>
<keyword evidence="25" id="KW-1185">Reference proteome</keyword>
<evidence type="ECO:0000256" key="17">
    <source>
        <dbReference type="ARBA" id="ARBA00023288"/>
    </source>
</evidence>
<feature type="region of interest" description="Disordered" evidence="22">
    <location>
        <begin position="369"/>
        <end position="410"/>
    </location>
</feature>
<evidence type="ECO:0000256" key="14">
    <source>
        <dbReference type="ARBA" id="ARBA00023180"/>
    </source>
</evidence>
<keyword evidence="5" id="KW-1003">Cell membrane</keyword>
<dbReference type="InterPro" id="IPR050248">
    <property type="entry name" value="Polysacc_deacetylase_ArnD"/>
</dbReference>
<dbReference type="GO" id="GO:0046872">
    <property type="term" value="F:metal ion binding"/>
    <property type="evidence" value="ECO:0007669"/>
    <property type="project" value="UniProtKB-KW"/>
</dbReference>
<comment type="subcellular location">
    <subcellularLocation>
        <location evidence="3">Cell membrane</location>
        <topology evidence="3">Lipid-anchor</topology>
        <topology evidence="3">GPI-anchor</topology>
    </subcellularLocation>
    <subcellularLocation>
        <location evidence="2">Secreted</location>
        <location evidence="2">Cell wall</location>
    </subcellularLocation>
</comment>